<dbReference type="SUPFAM" id="SSF63411">
    <property type="entry name" value="LuxS/MPP-like metallohydrolase"/>
    <property type="match status" value="1"/>
</dbReference>
<dbReference type="Gene3D" id="3.30.830.10">
    <property type="entry name" value="Metalloenzyme, LuxS/M16 peptidase-like"/>
    <property type="match status" value="1"/>
</dbReference>
<gene>
    <name evidence="1" type="ORF">KUTeg_023081</name>
</gene>
<accession>A0ABQ9E5J8</accession>
<dbReference type="InterPro" id="IPR011249">
    <property type="entry name" value="Metalloenz_LuxS/M16"/>
</dbReference>
<reference evidence="1 2" key="1">
    <citation type="submission" date="2022-12" db="EMBL/GenBank/DDBJ databases">
        <title>Chromosome-level genome of Tegillarca granosa.</title>
        <authorList>
            <person name="Kim J."/>
        </authorList>
    </citation>
    <scope>NUCLEOTIDE SEQUENCE [LARGE SCALE GENOMIC DNA]</scope>
    <source>
        <strain evidence="1">Teg-2019</strain>
        <tissue evidence="1">Adductor muscle</tissue>
    </source>
</reference>
<sequence length="140" mass="15888">MSHLKNELTGDRCLSTNAKSFLHSVLEFSSVSTSDWTLYPFSTQNKTDFENLMSISGWRLEHENPQDPNSPLVFKGVVYNEMKGVFSSSQNIFMQAVQNKLIPDHTYGVVSGGDPAYITDLTWKQLKEFHSTHYHPSNAK</sequence>
<keyword evidence="2" id="KW-1185">Reference proteome</keyword>
<organism evidence="1 2">
    <name type="scientific">Tegillarca granosa</name>
    <name type="common">Malaysian cockle</name>
    <name type="synonym">Anadara granosa</name>
    <dbReference type="NCBI Taxonomy" id="220873"/>
    <lineage>
        <taxon>Eukaryota</taxon>
        <taxon>Metazoa</taxon>
        <taxon>Spiralia</taxon>
        <taxon>Lophotrochozoa</taxon>
        <taxon>Mollusca</taxon>
        <taxon>Bivalvia</taxon>
        <taxon>Autobranchia</taxon>
        <taxon>Pteriomorphia</taxon>
        <taxon>Arcoida</taxon>
        <taxon>Arcoidea</taxon>
        <taxon>Arcidae</taxon>
        <taxon>Tegillarca</taxon>
    </lineage>
</organism>
<dbReference type="PANTHER" id="PTHR43016:SF13">
    <property type="entry name" value="PRESEQUENCE PROTEASE, MITOCHONDRIAL"/>
    <property type="match status" value="1"/>
</dbReference>
<proteinExistence type="predicted"/>
<protein>
    <submittedName>
        <fullName evidence="1">Uncharacterized protein</fullName>
    </submittedName>
</protein>
<evidence type="ECO:0000313" key="1">
    <source>
        <dbReference type="EMBL" id="KAJ8299021.1"/>
    </source>
</evidence>
<dbReference type="PANTHER" id="PTHR43016">
    <property type="entry name" value="PRESEQUENCE PROTEASE"/>
    <property type="match status" value="1"/>
</dbReference>
<name>A0ABQ9E5J8_TEGGR</name>
<comment type="caution">
    <text evidence="1">The sequence shown here is derived from an EMBL/GenBank/DDBJ whole genome shotgun (WGS) entry which is preliminary data.</text>
</comment>
<dbReference type="EMBL" id="JARBDR010000921">
    <property type="protein sequence ID" value="KAJ8299021.1"/>
    <property type="molecule type" value="Genomic_DNA"/>
</dbReference>
<dbReference type="Proteomes" id="UP001217089">
    <property type="component" value="Unassembled WGS sequence"/>
</dbReference>
<evidence type="ECO:0000313" key="2">
    <source>
        <dbReference type="Proteomes" id="UP001217089"/>
    </source>
</evidence>